<dbReference type="AlphaFoldDB" id="J9CFW6"/>
<proteinExistence type="predicted"/>
<dbReference type="EMBL" id="AMCI01004036">
    <property type="protein sequence ID" value="EJW98940.1"/>
    <property type="molecule type" value="Genomic_DNA"/>
</dbReference>
<comment type="caution">
    <text evidence="1">The sequence shown here is derived from an EMBL/GenBank/DDBJ whole genome shotgun (WGS) entry which is preliminary data.</text>
</comment>
<sequence>MGGEIWAREDRGSIGFRAKDEFGEGFVTAGHFAEFGAPVVLDSFYQEETISALKKTFFIFGLFLWKIIKNSQIFSDSALSFAI</sequence>
<accession>J9CFW6</accession>
<dbReference type="Gene3D" id="2.40.10.10">
    <property type="entry name" value="Trypsin-like serine proteases"/>
    <property type="match status" value="1"/>
</dbReference>
<reference evidence="1" key="1">
    <citation type="journal article" date="2012" name="PLoS ONE">
        <title>Gene sets for utilization of primary and secondary nutrition supplies in the distal gut of endangered iberian lynx.</title>
        <authorList>
            <person name="Alcaide M."/>
            <person name="Messina E."/>
            <person name="Richter M."/>
            <person name="Bargiela R."/>
            <person name="Peplies J."/>
            <person name="Huws S.A."/>
            <person name="Newbold C.J."/>
            <person name="Golyshin P.N."/>
            <person name="Simon M.A."/>
            <person name="Lopez G."/>
            <person name="Yakimov M.M."/>
            <person name="Ferrer M."/>
        </authorList>
    </citation>
    <scope>NUCLEOTIDE SEQUENCE</scope>
</reference>
<dbReference type="InterPro" id="IPR043504">
    <property type="entry name" value="Peptidase_S1_PA_chymotrypsin"/>
</dbReference>
<protein>
    <submittedName>
        <fullName evidence="1">Uncharacterized protein</fullName>
    </submittedName>
</protein>
<evidence type="ECO:0000313" key="1">
    <source>
        <dbReference type="EMBL" id="EJW98940.1"/>
    </source>
</evidence>
<gene>
    <name evidence="1" type="ORF">EVA_12953</name>
</gene>
<name>J9CFW6_9ZZZZ</name>
<organism evidence="1">
    <name type="scientific">gut metagenome</name>
    <dbReference type="NCBI Taxonomy" id="749906"/>
    <lineage>
        <taxon>unclassified sequences</taxon>
        <taxon>metagenomes</taxon>
        <taxon>organismal metagenomes</taxon>
    </lineage>
</organism>